<accession>F5Z355</accession>
<proteinExistence type="predicted"/>
<dbReference type="InterPro" id="IPR013078">
    <property type="entry name" value="His_Pase_superF_clade-1"/>
</dbReference>
<protein>
    <recommendedName>
        <fullName evidence="3">Phosphoglycerate mutase</fullName>
    </recommendedName>
</protein>
<dbReference type="SMART" id="SM00855">
    <property type="entry name" value="PGAM"/>
    <property type="match status" value="1"/>
</dbReference>
<sequence>MSTPGEGIDVALVRHGLPLRVEGVTRPDPQLSESGLAQARAVAEVMTLLPVSVIASSDLARAQQTAAPTAEKLGMAVDIHADLAEFDNGADYYIPIEDMIAEGDLRLEMWRNSLSEPETARLYAEFRQEAAAAVGRVAQETPSGVAAIFCHGGVIAACVAKALGDVQAPLVEPHYGSVTRITINHEGQWKLLTYNEIQHVERQIEGAP</sequence>
<gene>
    <name evidence="1" type="ordered locus">JDM601_3737</name>
</gene>
<dbReference type="eggNOG" id="COG0406">
    <property type="taxonomic scope" value="Bacteria"/>
</dbReference>
<dbReference type="CDD" id="cd07067">
    <property type="entry name" value="HP_PGM_like"/>
    <property type="match status" value="1"/>
</dbReference>
<dbReference type="PANTHER" id="PTHR48100">
    <property type="entry name" value="BROAD-SPECIFICITY PHOSPHATASE YOR283W-RELATED"/>
    <property type="match status" value="1"/>
</dbReference>
<dbReference type="PANTHER" id="PTHR48100:SF62">
    <property type="entry name" value="GLUCOSYL-3-PHOSPHOGLYCERATE PHOSPHATASE"/>
    <property type="match status" value="1"/>
</dbReference>
<dbReference type="GO" id="GO:0005737">
    <property type="term" value="C:cytoplasm"/>
    <property type="evidence" value="ECO:0007669"/>
    <property type="project" value="TreeGrafter"/>
</dbReference>
<dbReference type="OrthoDB" id="5241674at2"/>
<evidence type="ECO:0000313" key="2">
    <source>
        <dbReference type="Proteomes" id="UP000009224"/>
    </source>
</evidence>
<dbReference type="STRING" id="875328.JDM601_3737"/>
<dbReference type="RefSeq" id="WP_013830662.1">
    <property type="nucleotide sequence ID" value="NC_015576.1"/>
</dbReference>
<dbReference type="InterPro" id="IPR029033">
    <property type="entry name" value="His_PPase_superfam"/>
</dbReference>
<dbReference type="InterPro" id="IPR050275">
    <property type="entry name" value="PGM_Phosphatase"/>
</dbReference>
<dbReference type="Gene3D" id="3.40.50.1240">
    <property type="entry name" value="Phosphoglycerate mutase-like"/>
    <property type="match status" value="1"/>
</dbReference>
<evidence type="ECO:0008006" key="3">
    <source>
        <dbReference type="Google" id="ProtNLM"/>
    </source>
</evidence>
<dbReference type="KEGG" id="mjd:JDM601_3737"/>
<keyword evidence="2" id="KW-1185">Reference proteome</keyword>
<dbReference type="EMBL" id="CP002329">
    <property type="protein sequence ID" value="AEF37737.1"/>
    <property type="molecule type" value="Genomic_DNA"/>
</dbReference>
<dbReference type="HOGENOM" id="CLU_033323_8_4_11"/>
<reference evidence="1 2" key="1">
    <citation type="journal article" date="2011" name="J. Bacteriol.">
        <title>Complete genome sequence of a novel clinical isolate, the nontuberculous Mycobacterium strain JDM601.</title>
        <authorList>
            <person name="Zhang Z.Y."/>
            <person name="Sun Z.Q."/>
            <person name="Wang Z.L."/>
            <person name="Wen Z.L."/>
            <person name="Sun Q.W."/>
            <person name="Zhu Z.Q."/>
            <person name="Song Y.Z."/>
            <person name="Zhao J.W."/>
            <person name="Wang H.H."/>
            <person name="Zhang S.L."/>
            <person name="Guo X.K."/>
        </authorList>
    </citation>
    <scope>NUCLEOTIDE SEQUENCE [LARGE SCALE GENOMIC DNA]</scope>
    <source>
        <strain evidence="1 2">JDM601</strain>
    </source>
</reference>
<dbReference type="AlphaFoldDB" id="F5Z355"/>
<dbReference type="Pfam" id="PF00300">
    <property type="entry name" value="His_Phos_1"/>
    <property type="match status" value="1"/>
</dbReference>
<dbReference type="Proteomes" id="UP000009224">
    <property type="component" value="Chromosome"/>
</dbReference>
<name>F5Z355_MYCSD</name>
<dbReference type="GO" id="GO:0016791">
    <property type="term" value="F:phosphatase activity"/>
    <property type="evidence" value="ECO:0007669"/>
    <property type="project" value="TreeGrafter"/>
</dbReference>
<dbReference type="SUPFAM" id="SSF53254">
    <property type="entry name" value="Phosphoglycerate mutase-like"/>
    <property type="match status" value="1"/>
</dbReference>
<evidence type="ECO:0000313" key="1">
    <source>
        <dbReference type="EMBL" id="AEF37737.1"/>
    </source>
</evidence>
<organism evidence="1 2">
    <name type="scientific">Mycolicibacter sinensis (strain JDM601)</name>
    <name type="common">Mycobacterium sinense</name>
    <dbReference type="NCBI Taxonomy" id="875328"/>
    <lineage>
        <taxon>Bacteria</taxon>
        <taxon>Bacillati</taxon>
        <taxon>Actinomycetota</taxon>
        <taxon>Actinomycetes</taxon>
        <taxon>Mycobacteriales</taxon>
        <taxon>Mycobacteriaceae</taxon>
        <taxon>Mycolicibacter</taxon>
    </lineage>
</organism>